<proteinExistence type="predicted"/>
<accession>A0A6M3J911</accession>
<protein>
    <submittedName>
        <fullName evidence="1">Uncharacterized protein</fullName>
    </submittedName>
</protein>
<reference evidence="1" key="1">
    <citation type="submission" date="2020-03" db="EMBL/GenBank/DDBJ databases">
        <title>The deep terrestrial virosphere.</title>
        <authorList>
            <person name="Holmfeldt K."/>
            <person name="Nilsson E."/>
            <person name="Simone D."/>
            <person name="Lopez-Fernandez M."/>
            <person name="Wu X."/>
            <person name="de Brujin I."/>
            <person name="Lundin D."/>
            <person name="Andersson A."/>
            <person name="Bertilsson S."/>
            <person name="Dopson M."/>
        </authorList>
    </citation>
    <scope>NUCLEOTIDE SEQUENCE</scope>
    <source>
        <strain evidence="1">MM415B00355</strain>
    </source>
</reference>
<sequence length="260" mass="28878">MNDYQIVGPVDDHTCPTCQDLIGRKADDAGVLRVALNVARRRHAETRPNGYSEIGHGCRCAIVPGDDAERGGPVAEDVYVPRKVYLITAGEYSDYHVEAAFSSRDGAVLWLEEAYPSHAGYDDPRIEEIFLDPRPRPGETPPPGMTVFRVSMFRDGDVASERWLCDAFIRRSTGVDAVPSPSWGESYLGDDDHIERTESRQFLSLLDGDPVPEGKDLLLVAYVAARDKDHAIKIANERRTYRIALGEFLQEDLYAGAPDL</sequence>
<dbReference type="EMBL" id="MT141553">
    <property type="protein sequence ID" value="QJA66343.1"/>
    <property type="molecule type" value="Genomic_DNA"/>
</dbReference>
<dbReference type="AlphaFoldDB" id="A0A6M3J911"/>
<name>A0A6M3J911_9ZZZZ</name>
<evidence type="ECO:0000313" key="1">
    <source>
        <dbReference type="EMBL" id="QJA66343.1"/>
    </source>
</evidence>
<organism evidence="1">
    <name type="scientific">viral metagenome</name>
    <dbReference type="NCBI Taxonomy" id="1070528"/>
    <lineage>
        <taxon>unclassified sequences</taxon>
        <taxon>metagenomes</taxon>
        <taxon>organismal metagenomes</taxon>
    </lineage>
</organism>
<gene>
    <name evidence="1" type="ORF">MM415B00355_0043</name>
</gene>